<dbReference type="AlphaFoldDB" id="A0A381QDF9"/>
<accession>A0A381QDF9</accession>
<proteinExistence type="predicted"/>
<evidence type="ECO:0000313" key="2">
    <source>
        <dbReference type="EMBL" id="SUZ77050.1"/>
    </source>
</evidence>
<dbReference type="EMBL" id="UINC01001301">
    <property type="protein sequence ID" value="SUZ77050.1"/>
    <property type="molecule type" value="Genomic_DNA"/>
</dbReference>
<dbReference type="Gene3D" id="3.90.950.20">
    <property type="entry name" value="CinA-like"/>
    <property type="match status" value="1"/>
</dbReference>
<dbReference type="InterPro" id="IPR036653">
    <property type="entry name" value="CinA-like_C"/>
</dbReference>
<dbReference type="NCBIfam" id="TIGR00199">
    <property type="entry name" value="PncC_domain"/>
    <property type="match status" value="1"/>
</dbReference>
<organism evidence="2">
    <name type="scientific">marine metagenome</name>
    <dbReference type="NCBI Taxonomy" id="408172"/>
    <lineage>
        <taxon>unclassified sequences</taxon>
        <taxon>metagenomes</taxon>
        <taxon>ecological metagenomes</taxon>
    </lineage>
</organism>
<evidence type="ECO:0000259" key="1">
    <source>
        <dbReference type="Pfam" id="PF02464"/>
    </source>
</evidence>
<feature type="domain" description="CinA C-terminal" evidence="1">
    <location>
        <begin position="3"/>
        <end position="150"/>
    </location>
</feature>
<sequence length="151" mass="15175">MDAKEIAEILTASGKTVSVAEADTAGLIGYMLGSIPGSSKYFPGGVIAYTGGLKEKVLGVADDIAPTHGTVSSEMAKGMAKGARELCGTDYAVSTTGVTGPAAGRAGLPIGTFWIGLSVKDGEDTAIEVHLEGDRMACKRGAAQAALDLLG</sequence>
<name>A0A381QDF9_9ZZZZ</name>
<protein>
    <recommendedName>
        <fullName evidence="1">CinA C-terminal domain-containing protein</fullName>
    </recommendedName>
</protein>
<gene>
    <name evidence="2" type="ORF">METZ01_LOCUS29904</name>
</gene>
<dbReference type="SUPFAM" id="SSF142433">
    <property type="entry name" value="CinA-like"/>
    <property type="match status" value="1"/>
</dbReference>
<feature type="non-terminal residue" evidence="2">
    <location>
        <position position="1"/>
    </location>
</feature>
<dbReference type="Pfam" id="PF02464">
    <property type="entry name" value="CinA"/>
    <property type="match status" value="1"/>
</dbReference>
<dbReference type="InterPro" id="IPR008136">
    <property type="entry name" value="CinA_C"/>
</dbReference>
<reference evidence="2" key="1">
    <citation type="submission" date="2018-05" db="EMBL/GenBank/DDBJ databases">
        <authorList>
            <person name="Lanie J.A."/>
            <person name="Ng W.-L."/>
            <person name="Kazmierczak K.M."/>
            <person name="Andrzejewski T.M."/>
            <person name="Davidsen T.M."/>
            <person name="Wayne K.J."/>
            <person name="Tettelin H."/>
            <person name="Glass J.I."/>
            <person name="Rusch D."/>
            <person name="Podicherti R."/>
            <person name="Tsui H.-C.T."/>
            <person name="Winkler M.E."/>
        </authorList>
    </citation>
    <scope>NUCLEOTIDE SEQUENCE</scope>
</reference>
<feature type="non-terminal residue" evidence="2">
    <location>
        <position position="151"/>
    </location>
</feature>